<gene>
    <name evidence="1" type="ORF">IXB50_10200</name>
</gene>
<protein>
    <submittedName>
        <fullName evidence="1">Uncharacterized protein</fullName>
    </submittedName>
</protein>
<reference evidence="1" key="2">
    <citation type="journal article" date="2021" name="Mar. Drugs">
        <title>Genome Reduction and Secondary Metabolism of the Marine Sponge-Associated Cyanobacterium Leptothoe.</title>
        <authorList>
            <person name="Konstantinou D."/>
            <person name="Popin R.V."/>
            <person name="Fewer D.P."/>
            <person name="Sivonen K."/>
            <person name="Gkelis S."/>
        </authorList>
    </citation>
    <scope>NUCLEOTIDE SEQUENCE</scope>
    <source>
        <strain evidence="1">TAU-MAC 1115</strain>
    </source>
</reference>
<dbReference type="RefSeq" id="WP_215608866.1">
    <property type="nucleotide sequence ID" value="NZ_JADOES010000016.1"/>
</dbReference>
<name>A0A947DEX9_9CYAN</name>
<proteinExistence type="predicted"/>
<sequence length="84" mass="9165">MLNQLKTLLSDAQLHQQIKAANTLEDAISLLKATGTEKGLLFPNNELDQLIDNQLKPIDLSEAKLISAAGGFDGNKPRVTDKCY</sequence>
<keyword evidence="2" id="KW-1185">Reference proteome</keyword>
<dbReference type="EMBL" id="JADOES010000016">
    <property type="protein sequence ID" value="MBT9315797.1"/>
    <property type="molecule type" value="Genomic_DNA"/>
</dbReference>
<comment type="caution">
    <text evidence="1">The sequence shown here is derived from an EMBL/GenBank/DDBJ whole genome shotgun (WGS) entry which is preliminary data.</text>
</comment>
<evidence type="ECO:0000313" key="1">
    <source>
        <dbReference type="EMBL" id="MBT9315797.1"/>
    </source>
</evidence>
<dbReference type="AlphaFoldDB" id="A0A947DEX9"/>
<evidence type="ECO:0000313" key="2">
    <source>
        <dbReference type="Proteomes" id="UP000717364"/>
    </source>
</evidence>
<dbReference type="Proteomes" id="UP000717364">
    <property type="component" value="Unassembled WGS sequence"/>
</dbReference>
<accession>A0A947DEX9</accession>
<reference evidence="1" key="1">
    <citation type="submission" date="2020-11" db="EMBL/GenBank/DDBJ databases">
        <authorList>
            <person name="Konstantinou D."/>
            <person name="Gkelis S."/>
            <person name="Popin R."/>
            <person name="Fewer D."/>
            <person name="Sivonen K."/>
        </authorList>
    </citation>
    <scope>NUCLEOTIDE SEQUENCE</scope>
    <source>
        <strain evidence="1">TAU-MAC 1115</strain>
    </source>
</reference>
<organism evidence="1 2">
    <name type="scientific">Leptothoe spongobia TAU-MAC 1115</name>
    <dbReference type="NCBI Taxonomy" id="1967444"/>
    <lineage>
        <taxon>Bacteria</taxon>
        <taxon>Bacillati</taxon>
        <taxon>Cyanobacteriota</taxon>
        <taxon>Cyanophyceae</taxon>
        <taxon>Nodosilineales</taxon>
        <taxon>Cymatolegaceae</taxon>
        <taxon>Leptothoe</taxon>
        <taxon>Leptothoe spongobia</taxon>
    </lineage>
</organism>